<feature type="transmembrane region" description="Helical" evidence="1">
    <location>
        <begin position="270"/>
        <end position="288"/>
    </location>
</feature>
<evidence type="ECO:0000313" key="3">
    <source>
        <dbReference type="EMBL" id="MFF8274618.1"/>
    </source>
</evidence>
<feature type="transmembrane region" description="Helical" evidence="1">
    <location>
        <begin position="107"/>
        <end position="128"/>
    </location>
</feature>
<dbReference type="EMBL" id="JBIBSM010000001">
    <property type="protein sequence ID" value="MFF8274618.1"/>
    <property type="molecule type" value="Genomic_DNA"/>
</dbReference>
<keyword evidence="4" id="KW-1185">Reference proteome</keyword>
<proteinExistence type="predicted"/>
<dbReference type="RefSeq" id="WP_391932472.1">
    <property type="nucleotide sequence ID" value="NZ_JBIBSM010000001.1"/>
</dbReference>
<evidence type="ECO:0000259" key="2">
    <source>
        <dbReference type="Pfam" id="PF01757"/>
    </source>
</evidence>
<feature type="transmembrane region" description="Helical" evidence="1">
    <location>
        <begin position="188"/>
        <end position="208"/>
    </location>
</feature>
<feature type="transmembrane region" description="Helical" evidence="1">
    <location>
        <begin position="160"/>
        <end position="181"/>
    </location>
</feature>
<keyword evidence="1" id="KW-1133">Transmembrane helix</keyword>
<sequence>MRTLTREAALPETLALAPTPAAERHARGRLPSLTGMRWAAAFLVFAFHTYKFGYYGPEDEELVSWAARSGSAGVMFFFVLSGFVLAWSARPGDRYLSFMRRRLARVYPLHLVTAAVALALAFTALPWLREGERDGLKAVTANLLLVSSWKFEWWQTGNPVSWSLVCEVFFYACFPLLHWALRRPGPRGLTGVAALCVLTVMVQPYVYKALHVDVFLYSFPLARLPEFVLGVAVGRIVQLGRWRGPGLEGAMALTLIGYFAAPLVRSGLTWTPLIGLTCLIAAGAVADVNGQPSMWRRPSLVKLGEWSFAFYMVHLLVMHTLTLWVGEKPRFDTIGAFGTAGSAFVVSLALSALLYRLVEEPGRRLFLGKKRVPGRPA</sequence>
<evidence type="ECO:0000256" key="1">
    <source>
        <dbReference type="SAM" id="Phobius"/>
    </source>
</evidence>
<organism evidence="3 4">
    <name type="scientific">Streptomyces lateritius</name>
    <dbReference type="NCBI Taxonomy" id="67313"/>
    <lineage>
        <taxon>Bacteria</taxon>
        <taxon>Bacillati</taxon>
        <taxon>Actinomycetota</taxon>
        <taxon>Actinomycetes</taxon>
        <taxon>Kitasatosporales</taxon>
        <taxon>Streptomycetaceae</taxon>
        <taxon>Streptomyces</taxon>
    </lineage>
</organism>
<keyword evidence="1" id="KW-0812">Transmembrane</keyword>
<feature type="transmembrane region" description="Helical" evidence="1">
    <location>
        <begin position="337"/>
        <end position="358"/>
    </location>
</feature>
<keyword evidence="1" id="KW-0472">Membrane</keyword>
<feature type="transmembrane region" description="Helical" evidence="1">
    <location>
        <begin position="308"/>
        <end position="325"/>
    </location>
</feature>
<evidence type="ECO:0000313" key="4">
    <source>
        <dbReference type="Proteomes" id="UP001603013"/>
    </source>
</evidence>
<feature type="transmembrane region" description="Helical" evidence="1">
    <location>
        <begin position="35"/>
        <end position="53"/>
    </location>
</feature>
<dbReference type="PANTHER" id="PTHR23028">
    <property type="entry name" value="ACETYLTRANSFERASE"/>
    <property type="match status" value="1"/>
</dbReference>
<protein>
    <submittedName>
        <fullName evidence="3">Acyltransferase family protein</fullName>
        <ecNumber evidence="3">2.3.-.-</ecNumber>
    </submittedName>
</protein>
<dbReference type="GO" id="GO:0016746">
    <property type="term" value="F:acyltransferase activity"/>
    <property type="evidence" value="ECO:0007669"/>
    <property type="project" value="UniProtKB-KW"/>
</dbReference>
<dbReference type="Pfam" id="PF01757">
    <property type="entry name" value="Acyl_transf_3"/>
    <property type="match status" value="1"/>
</dbReference>
<dbReference type="Proteomes" id="UP001603013">
    <property type="component" value="Unassembled WGS sequence"/>
</dbReference>
<dbReference type="EC" id="2.3.-.-" evidence="3"/>
<name>A0ABW6Y4C3_9ACTN</name>
<keyword evidence="3" id="KW-0808">Transferase</keyword>
<dbReference type="PANTHER" id="PTHR23028:SF53">
    <property type="entry name" value="ACYL_TRANSF_3 DOMAIN-CONTAINING PROTEIN"/>
    <property type="match status" value="1"/>
</dbReference>
<reference evidence="3 4" key="1">
    <citation type="submission" date="2024-10" db="EMBL/GenBank/DDBJ databases">
        <title>The Natural Products Discovery Center: Release of the First 8490 Sequenced Strains for Exploring Actinobacteria Biosynthetic Diversity.</title>
        <authorList>
            <person name="Kalkreuter E."/>
            <person name="Kautsar S.A."/>
            <person name="Yang D."/>
            <person name="Bader C.D."/>
            <person name="Teijaro C.N."/>
            <person name="Fluegel L."/>
            <person name="Davis C.M."/>
            <person name="Simpson J.R."/>
            <person name="Lauterbach L."/>
            <person name="Steele A.D."/>
            <person name="Gui C."/>
            <person name="Meng S."/>
            <person name="Li G."/>
            <person name="Viehrig K."/>
            <person name="Ye F."/>
            <person name="Su P."/>
            <person name="Kiefer A.F."/>
            <person name="Nichols A."/>
            <person name="Cepeda A.J."/>
            <person name="Yan W."/>
            <person name="Fan B."/>
            <person name="Jiang Y."/>
            <person name="Adhikari A."/>
            <person name="Zheng C.-J."/>
            <person name="Schuster L."/>
            <person name="Cowan T.M."/>
            <person name="Smanski M.J."/>
            <person name="Chevrette M.G."/>
            <person name="De Carvalho L.P.S."/>
            <person name="Shen B."/>
        </authorList>
    </citation>
    <scope>NUCLEOTIDE SEQUENCE [LARGE SCALE GENOMIC DNA]</scope>
    <source>
        <strain evidence="3 4">NPDC015755</strain>
    </source>
</reference>
<feature type="domain" description="Acyltransferase 3" evidence="2">
    <location>
        <begin position="32"/>
        <end position="356"/>
    </location>
</feature>
<dbReference type="InterPro" id="IPR002656">
    <property type="entry name" value="Acyl_transf_3_dom"/>
</dbReference>
<comment type="caution">
    <text evidence="3">The sequence shown here is derived from an EMBL/GenBank/DDBJ whole genome shotgun (WGS) entry which is preliminary data.</text>
</comment>
<gene>
    <name evidence="3" type="ORF">ACF05T_00670</name>
</gene>
<accession>A0ABW6Y4C3</accession>
<feature type="transmembrane region" description="Helical" evidence="1">
    <location>
        <begin position="65"/>
        <end position="87"/>
    </location>
</feature>
<dbReference type="InterPro" id="IPR050879">
    <property type="entry name" value="Acyltransferase_3"/>
</dbReference>
<keyword evidence="3" id="KW-0012">Acyltransferase</keyword>